<keyword evidence="4" id="KW-1185">Reference proteome</keyword>
<accession>A0ABP1QNT1</accession>
<feature type="transmembrane region" description="Helical" evidence="2">
    <location>
        <begin position="302"/>
        <end position="319"/>
    </location>
</feature>
<evidence type="ECO:0008006" key="5">
    <source>
        <dbReference type="Google" id="ProtNLM"/>
    </source>
</evidence>
<comment type="caution">
    <text evidence="3">The sequence shown here is derived from an EMBL/GenBank/DDBJ whole genome shotgun (WGS) entry which is preliminary data.</text>
</comment>
<keyword evidence="2" id="KW-1133">Transmembrane helix</keyword>
<keyword evidence="2" id="KW-0812">Transmembrane</keyword>
<feature type="transmembrane region" description="Helical" evidence="2">
    <location>
        <begin position="264"/>
        <end position="282"/>
    </location>
</feature>
<name>A0ABP1QNT1_9HEXA</name>
<feature type="compositionally biased region" description="Polar residues" evidence="1">
    <location>
        <begin position="33"/>
        <end position="48"/>
    </location>
</feature>
<protein>
    <recommendedName>
        <fullName evidence="5">Transmembrane protein</fullName>
    </recommendedName>
</protein>
<feature type="transmembrane region" description="Helical" evidence="2">
    <location>
        <begin position="101"/>
        <end position="122"/>
    </location>
</feature>
<evidence type="ECO:0000313" key="4">
    <source>
        <dbReference type="Proteomes" id="UP001642540"/>
    </source>
</evidence>
<organism evidence="3 4">
    <name type="scientific">Orchesella dallaii</name>
    <dbReference type="NCBI Taxonomy" id="48710"/>
    <lineage>
        <taxon>Eukaryota</taxon>
        <taxon>Metazoa</taxon>
        <taxon>Ecdysozoa</taxon>
        <taxon>Arthropoda</taxon>
        <taxon>Hexapoda</taxon>
        <taxon>Collembola</taxon>
        <taxon>Entomobryomorpha</taxon>
        <taxon>Entomobryoidea</taxon>
        <taxon>Orchesellidae</taxon>
        <taxon>Orchesellinae</taxon>
        <taxon>Orchesella</taxon>
    </lineage>
</organism>
<dbReference type="Proteomes" id="UP001642540">
    <property type="component" value="Unassembled WGS sequence"/>
</dbReference>
<evidence type="ECO:0000313" key="3">
    <source>
        <dbReference type="EMBL" id="CAL8109514.1"/>
    </source>
</evidence>
<reference evidence="3 4" key="1">
    <citation type="submission" date="2024-08" db="EMBL/GenBank/DDBJ databases">
        <authorList>
            <person name="Cucini C."/>
            <person name="Frati F."/>
        </authorList>
    </citation>
    <scope>NUCLEOTIDE SEQUENCE [LARGE SCALE GENOMIC DNA]</scope>
</reference>
<evidence type="ECO:0000256" key="2">
    <source>
        <dbReference type="SAM" id="Phobius"/>
    </source>
</evidence>
<feature type="compositionally biased region" description="Basic residues" evidence="1">
    <location>
        <begin position="55"/>
        <end position="65"/>
    </location>
</feature>
<dbReference type="EMBL" id="CAXLJM020000041">
    <property type="protein sequence ID" value="CAL8109514.1"/>
    <property type="molecule type" value="Genomic_DNA"/>
</dbReference>
<gene>
    <name evidence="3" type="ORF">ODALV1_LOCUS13439</name>
</gene>
<feature type="region of interest" description="Disordered" evidence="1">
    <location>
        <begin position="29"/>
        <end position="65"/>
    </location>
</feature>
<proteinExistence type="predicted"/>
<feature type="transmembrane region" description="Helical" evidence="2">
    <location>
        <begin position="239"/>
        <end position="258"/>
    </location>
</feature>
<evidence type="ECO:0000256" key="1">
    <source>
        <dbReference type="SAM" id="MobiDB-lite"/>
    </source>
</evidence>
<keyword evidence="2" id="KW-0472">Membrane</keyword>
<sequence>MMKNSKKEKEPTENIEKVVANFEEQDELASVKGSANENAVETGSNAPSKTDRVQQRARNRNKKKRNGKSKWKIKCYSCNEYREVLCPYFPVCCKLKLMTSVQILAVIDIFVAVITISIWTYLYQYDPFIEKVEGDNTNYAVLTGFGAPPASGAVVPHKQVETFHESTTVLGPPLFGEDVDADSESRRYSKIAYVRSTFSQDIEQGCGQHYYVDYLFEHRLNVTRNLLYLVIKVNYFVELFYVFNAISILTATCCYFNYTSARTYLIVIWFLELVPVYMRLWLIVFSQSQRFCIFEYGYLRDGFKGLSFIFWLYLLPLILYRPYKILVLSCFIHSLFTSTGNLQLKKKIEEMTLKQYVAMQEGYLRMDKDRDKSSSADEENETIM</sequence>